<dbReference type="SUPFAM" id="SSF53032">
    <property type="entry name" value="tRNA-intron endonuclease catalytic domain-like"/>
    <property type="match status" value="1"/>
</dbReference>
<dbReference type="InterPro" id="IPR006678">
    <property type="entry name" value="tRNA_intron_Endonuc_N"/>
</dbReference>
<dbReference type="InterPro" id="IPR036740">
    <property type="entry name" value="tRNA_intron_Endonuc_N_sf"/>
</dbReference>
<dbReference type="PANTHER" id="PTHR21227">
    <property type="entry name" value="TRNA-SPLICING ENDONUCLEASE SUBUNIT SEN2"/>
    <property type="match status" value="1"/>
</dbReference>
<keyword evidence="3" id="KW-0540">Nuclease</keyword>
<dbReference type="PANTHER" id="PTHR21227:SF0">
    <property type="entry name" value="TRNA-SPLICING ENDONUCLEASE SUBUNIT SEN2"/>
    <property type="match status" value="1"/>
</dbReference>
<keyword evidence="3" id="KW-0378">Hydrolase</keyword>
<dbReference type="GO" id="GO:0005737">
    <property type="term" value="C:cytoplasm"/>
    <property type="evidence" value="ECO:0007669"/>
    <property type="project" value="TreeGrafter"/>
</dbReference>
<dbReference type="InterPro" id="IPR006676">
    <property type="entry name" value="tRNA_splic"/>
</dbReference>
<dbReference type="EC" id="4.6.1.16" evidence="3"/>
<dbReference type="NCBIfam" id="TIGR00324">
    <property type="entry name" value="endA"/>
    <property type="match status" value="1"/>
</dbReference>
<dbReference type="EMBL" id="KF900925">
    <property type="protein sequence ID" value="AIF11738.1"/>
    <property type="molecule type" value="Genomic_DNA"/>
</dbReference>
<dbReference type="GO" id="GO:0000213">
    <property type="term" value="F:tRNA-intron lyase activity"/>
    <property type="evidence" value="ECO:0007669"/>
    <property type="project" value="UniProtKB-EC"/>
</dbReference>
<keyword evidence="3" id="KW-0255">Endonuclease</keyword>
<organism evidence="3">
    <name type="scientific">uncultured marine thaumarchaeote KM3_53_E01</name>
    <dbReference type="NCBI Taxonomy" id="1456183"/>
    <lineage>
        <taxon>Archaea</taxon>
        <taxon>Nitrososphaerota</taxon>
        <taxon>environmental samples</taxon>
    </lineage>
</organism>
<dbReference type="GO" id="GO:0006388">
    <property type="term" value="P:tRNA splicing, via endonucleolytic cleavage and ligation"/>
    <property type="evidence" value="ECO:0007669"/>
    <property type="project" value="InterPro"/>
</dbReference>
<sequence>MEETTDIIEAIESNKGFLIKDNDSRQELKIRGFGEGKKHGLLLRDYEALYLIYSSKLNVIKDKEKLSFNDVLHTALLRDENAWTKFLIYRDIRTRGYVAKEGFGFGADFRVYDKGNFGTKAAKYIVFAMNEGNEINVKSLTDSVKQISRMGKVPIIAVVERRGEVIYYHLAKSHFRELF</sequence>
<dbReference type="CDD" id="cd22363">
    <property type="entry name" value="tRNA-intron_lyase_C"/>
    <property type="match status" value="1"/>
</dbReference>
<proteinExistence type="predicted"/>
<dbReference type="AlphaFoldDB" id="A0A075HCZ2"/>
<evidence type="ECO:0000259" key="2">
    <source>
        <dbReference type="Pfam" id="PF02778"/>
    </source>
</evidence>
<evidence type="ECO:0000259" key="1">
    <source>
        <dbReference type="Pfam" id="PF01974"/>
    </source>
</evidence>
<evidence type="ECO:0000313" key="3">
    <source>
        <dbReference type="EMBL" id="AIF11738.1"/>
    </source>
</evidence>
<dbReference type="Pfam" id="PF01974">
    <property type="entry name" value="tRNA_int_endo"/>
    <property type="match status" value="1"/>
</dbReference>
<keyword evidence="3" id="KW-0456">Lyase</keyword>
<dbReference type="Pfam" id="PF02778">
    <property type="entry name" value="tRNA_int_endo_N"/>
    <property type="match status" value="1"/>
</dbReference>
<protein>
    <submittedName>
        <fullName evidence="3">tRNA intron endonuclease</fullName>
        <ecNumber evidence="3">4.6.1.16</ecNumber>
    </submittedName>
</protein>
<dbReference type="InterPro" id="IPR036167">
    <property type="entry name" value="tRNA_intron_Endo_cat-like_sf"/>
</dbReference>
<name>A0A075HCZ2_9ARCH</name>
<reference evidence="3" key="1">
    <citation type="journal article" date="2014" name="Genome Biol. Evol.">
        <title>Pangenome evidence for extensive interdomain horizontal transfer affecting lineage core and shell genes in uncultured planktonic thaumarchaeota and euryarchaeota.</title>
        <authorList>
            <person name="Deschamps P."/>
            <person name="Zivanovic Y."/>
            <person name="Moreira D."/>
            <person name="Rodriguez-Valera F."/>
            <person name="Lopez-Garcia P."/>
        </authorList>
    </citation>
    <scope>NUCLEOTIDE SEQUENCE</scope>
</reference>
<feature type="domain" description="tRNA intron endonuclease N-terminal" evidence="2">
    <location>
        <begin position="17"/>
        <end position="71"/>
    </location>
</feature>
<dbReference type="SUPFAM" id="SSF55267">
    <property type="entry name" value="tRNA-intron endonuclease N-terminal domain-like"/>
    <property type="match status" value="1"/>
</dbReference>
<dbReference type="Gene3D" id="3.40.1350.150">
    <property type="match status" value="1"/>
</dbReference>
<dbReference type="InterPro" id="IPR006677">
    <property type="entry name" value="tRNA_intron_Endonuc_cat-like"/>
</dbReference>
<feature type="domain" description="tRNA intron endonuclease catalytic" evidence="1">
    <location>
        <begin position="83"/>
        <end position="167"/>
    </location>
</feature>
<accession>A0A075HCZ2</accession>